<dbReference type="SUPFAM" id="SSF57196">
    <property type="entry name" value="EGF/Laminin"/>
    <property type="match status" value="1"/>
</dbReference>
<dbReference type="AlphaFoldDB" id="A0A267H5V1"/>
<dbReference type="EMBL" id="NIVC01000023">
    <property type="protein sequence ID" value="PAA93681.1"/>
    <property type="molecule type" value="Genomic_DNA"/>
</dbReference>
<comment type="caution">
    <text evidence="3">The sequence shown here is derived from an EMBL/GenBank/DDBJ whole genome shotgun (WGS) entry which is preliminary data.</text>
</comment>
<dbReference type="Pfam" id="PF00188">
    <property type="entry name" value="CAP"/>
    <property type="match status" value="1"/>
</dbReference>
<evidence type="ECO:0000259" key="2">
    <source>
        <dbReference type="SMART" id="SM00198"/>
    </source>
</evidence>
<dbReference type="SUPFAM" id="SSF55797">
    <property type="entry name" value="PR-1-like"/>
    <property type="match status" value="1"/>
</dbReference>
<dbReference type="InterPro" id="IPR014044">
    <property type="entry name" value="CAP_dom"/>
</dbReference>
<organism evidence="3 4">
    <name type="scientific">Macrostomum lignano</name>
    <dbReference type="NCBI Taxonomy" id="282301"/>
    <lineage>
        <taxon>Eukaryota</taxon>
        <taxon>Metazoa</taxon>
        <taxon>Spiralia</taxon>
        <taxon>Lophotrochozoa</taxon>
        <taxon>Platyhelminthes</taxon>
        <taxon>Rhabditophora</taxon>
        <taxon>Macrostomorpha</taxon>
        <taxon>Macrostomida</taxon>
        <taxon>Macrostomidae</taxon>
        <taxon>Macrostomum</taxon>
    </lineage>
</organism>
<dbReference type="InterPro" id="IPR035940">
    <property type="entry name" value="CAP_sf"/>
</dbReference>
<dbReference type="Gene3D" id="3.40.33.10">
    <property type="entry name" value="CAP"/>
    <property type="match status" value="1"/>
</dbReference>
<protein>
    <recommendedName>
        <fullName evidence="2">SCP domain-containing protein</fullName>
    </recommendedName>
</protein>
<dbReference type="Proteomes" id="UP000215902">
    <property type="component" value="Unassembled WGS sequence"/>
</dbReference>
<dbReference type="SMART" id="SM00198">
    <property type="entry name" value="SCP"/>
    <property type="match status" value="1"/>
</dbReference>
<sequence>MQHQAHIFCCLLTVFNCCLSPVLASISEKDKLAFVVTHNRLRQAIFPTARAMLLLEWNQSIADFASQISQHCNLSVNISKLYPKLAGHDFNMYKGSKATASPENVILHWYAEKSHFNISQQDNWIPKPGCSTRNYSNMMRQSQSVIGCGFTDCKDSTRMVVCGYSKAAGIAFENQFGCSCSDCPAKFSACFGGLCASGDLAKGPEHDELDSVQNKSCRIDCRNCALRTDFSATVMSSSISTFSTAVHKCECLCHPSNSGKYCEKGSSIEACKECESMKSSKCLNSGVNYLAFVFPAKVHCGCLCPLEFVGKYCEISAILHVNSVKLTFVSAAWFRSGPLVVLPPIAKAQFHMEIWNLKFRSAVAEAVTKFCRNHYNYELCCSGRSYTVEVGSASYVGPEDVNYLQGTINQVAGGGLQLLIYIGVPAGSSTLCSVGKLKVQKRKLLLDRAQPAKFVRSAVIRLAVQQYKREIDESLPQGVAIGAIDFLESRADFGKDYGWIWTSYAARSSRNDVDNSNITDCIDRKSDITEKSYSSRLKFAPFINFITALLSVLLTK</sequence>
<gene>
    <name evidence="3" type="ORF">BOX15_Mlig003617g1</name>
</gene>
<accession>A0A267H5V1</accession>
<evidence type="ECO:0000256" key="1">
    <source>
        <dbReference type="SAM" id="SignalP"/>
    </source>
</evidence>
<feature type="signal peptide" evidence="1">
    <location>
        <begin position="1"/>
        <end position="24"/>
    </location>
</feature>
<proteinExistence type="predicted"/>
<evidence type="ECO:0000313" key="3">
    <source>
        <dbReference type="EMBL" id="PAA93681.1"/>
    </source>
</evidence>
<feature type="domain" description="SCP" evidence="2">
    <location>
        <begin position="29"/>
        <end position="172"/>
    </location>
</feature>
<keyword evidence="1" id="KW-0732">Signal</keyword>
<keyword evidence="4" id="KW-1185">Reference proteome</keyword>
<evidence type="ECO:0000313" key="4">
    <source>
        <dbReference type="Proteomes" id="UP000215902"/>
    </source>
</evidence>
<name>A0A267H5V1_9PLAT</name>
<reference evidence="3 4" key="1">
    <citation type="submission" date="2017-06" db="EMBL/GenBank/DDBJ databases">
        <title>A platform for efficient transgenesis in Macrostomum lignano, a flatworm model organism for stem cell research.</title>
        <authorList>
            <person name="Berezikov E."/>
        </authorList>
    </citation>
    <scope>NUCLEOTIDE SEQUENCE [LARGE SCALE GENOMIC DNA]</scope>
    <source>
        <strain evidence="3">DV1</strain>
        <tissue evidence="3">Whole organism</tissue>
    </source>
</reference>
<feature type="chain" id="PRO_5012402218" description="SCP domain-containing protein" evidence="1">
    <location>
        <begin position="25"/>
        <end position="556"/>
    </location>
</feature>
<dbReference type="STRING" id="282301.A0A267H5V1"/>